<evidence type="ECO:0000313" key="2">
    <source>
        <dbReference type="EMBL" id="KAK8001831.1"/>
    </source>
</evidence>
<feature type="domain" description="DUF6594" evidence="1">
    <location>
        <begin position="26"/>
        <end position="169"/>
    </location>
</feature>
<comment type="caution">
    <text evidence="2">The sequence shown here is derived from an EMBL/GenBank/DDBJ whole genome shotgun (WGS) entry which is preliminary data.</text>
</comment>
<sequence>MTSTILPANQAPNDRRKQIEDYPAGYPQLSAIIGAHPSLNVFRRFLRLRARLMLQKQEQLAHMESRLDAIDSGEQRRFYLATFRGDRNAERNTLLNQMDAALRDYDDFSERTERTIARVSPRPRDVQNLQNWVENTGAVVEEETLFLGAQDDLLSLGSLGRDEVVRILEGPAEDAIIWLRAMRGCNSYDI</sequence>
<dbReference type="Proteomes" id="UP001396898">
    <property type="component" value="Unassembled WGS sequence"/>
</dbReference>
<reference evidence="2 3" key="1">
    <citation type="submission" date="2023-01" db="EMBL/GenBank/DDBJ databases">
        <title>Analysis of 21 Apiospora genomes using comparative genomics revels a genus with tremendous synthesis potential of carbohydrate active enzymes and secondary metabolites.</title>
        <authorList>
            <person name="Sorensen T."/>
        </authorList>
    </citation>
    <scope>NUCLEOTIDE SEQUENCE [LARGE SCALE GENOMIC DNA]</scope>
    <source>
        <strain evidence="2 3">CBS 20057</strain>
    </source>
</reference>
<keyword evidence="3" id="KW-1185">Reference proteome</keyword>
<evidence type="ECO:0000313" key="3">
    <source>
        <dbReference type="Proteomes" id="UP001396898"/>
    </source>
</evidence>
<gene>
    <name evidence="2" type="ORF">PG991_014053</name>
</gene>
<proteinExistence type="predicted"/>
<dbReference type="PANTHER" id="PTHR34502">
    <property type="entry name" value="DUF6594 DOMAIN-CONTAINING PROTEIN-RELATED"/>
    <property type="match status" value="1"/>
</dbReference>
<evidence type="ECO:0000259" key="1">
    <source>
        <dbReference type="Pfam" id="PF20237"/>
    </source>
</evidence>
<dbReference type="EMBL" id="JAQQWI010000018">
    <property type="protein sequence ID" value="KAK8001831.1"/>
    <property type="molecule type" value="Genomic_DNA"/>
</dbReference>
<dbReference type="InterPro" id="IPR046529">
    <property type="entry name" value="DUF6594"/>
</dbReference>
<name>A0ABR1R8L7_9PEZI</name>
<organism evidence="2 3">
    <name type="scientific">Apiospora marii</name>
    <dbReference type="NCBI Taxonomy" id="335849"/>
    <lineage>
        <taxon>Eukaryota</taxon>
        <taxon>Fungi</taxon>
        <taxon>Dikarya</taxon>
        <taxon>Ascomycota</taxon>
        <taxon>Pezizomycotina</taxon>
        <taxon>Sordariomycetes</taxon>
        <taxon>Xylariomycetidae</taxon>
        <taxon>Amphisphaeriales</taxon>
        <taxon>Apiosporaceae</taxon>
        <taxon>Apiospora</taxon>
    </lineage>
</organism>
<dbReference type="PANTHER" id="PTHR34502:SF5">
    <property type="entry name" value="DUF6594 DOMAIN-CONTAINING PROTEIN"/>
    <property type="match status" value="1"/>
</dbReference>
<protein>
    <recommendedName>
        <fullName evidence="1">DUF6594 domain-containing protein</fullName>
    </recommendedName>
</protein>
<dbReference type="Pfam" id="PF20237">
    <property type="entry name" value="DUF6594"/>
    <property type="match status" value="1"/>
</dbReference>
<accession>A0ABR1R8L7</accession>